<evidence type="ECO:0000313" key="9">
    <source>
        <dbReference type="EMBL" id="GAX11113.1"/>
    </source>
</evidence>
<protein>
    <recommendedName>
        <fullName evidence="7">Transmembrane 9 superfamily member</fullName>
    </recommendedName>
</protein>
<evidence type="ECO:0000313" key="10">
    <source>
        <dbReference type="Proteomes" id="UP000198406"/>
    </source>
</evidence>
<sequence>MPVFFARRHKNATARRSNDYKKYVTMAMTWNRNALLTTLLLWVLLLVQSTPTSNHGGRKLFGLRKRRERRKREAAAYIKLRQAGISEVGHTKEAKALRDYKLRKKKRKGLGVLRKGDKSLAASLFPGVTPEAYQPGEKVYMITELIQSKKTHVPFQFYDLPGCGEPSFLKTFERQAKRHQRKNLGARLQGMGLNPAPFEMRVLENKGCTALCEVNLPARPIKWLRKLINQQYRIHLSFDQLPVLMRSSKMNYAVRGYPIGFKAPPSYTGRSQDEFFLYNHLKFMIHYQKDAQSGGVFITGFDVYPVSYKHDTDGATCPGSGSSRFRRRLDEGDEDDDFEDENEEVVIEDDDQDAEESTEEYTEEDGIAEIVNDPETYLQLRVGAEGEALRVVYSYEIHWEESDLSWADRWDVYLIGSADDDIHFFAIINSLMIVLFLTGAIATIMIRTLKKDISAYNDVLLLEDGSEETGWKLIHGDVFRPPSTSPLALSVLVGTGSQIGMAFFITLMAACLRLVNPIKKGQFLTAILIVYVLCGSISGYVSARIYKFCDGKNWKMNTMLTAGALPGSLFGIFTVLNMLLGLRGASTAVSFLTLLGIFALWVCVSSPLVFVGSFFGYRADRVEIPSKVNQIARVIPDSPWYSTPPLSYFLGGILPFGSVCIELFFIMSALWLHQIYYVMGFLLTVLIVLAATCAEVTIVMTYLQLCAEDHRWWWKSFANCASAGVYLFGYSFWFLWTRLELEGFLPRLVYISYMGMISLCFGICCGSLGFLCAFYFNKTIYGALKFD</sequence>
<dbReference type="OrthoDB" id="1666796at2759"/>
<keyword evidence="4" id="KW-0732">Signal</keyword>
<dbReference type="InterPro" id="IPR004240">
    <property type="entry name" value="EMP70"/>
</dbReference>
<evidence type="ECO:0000256" key="2">
    <source>
        <dbReference type="ARBA" id="ARBA00005227"/>
    </source>
</evidence>
<feature type="transmembrane region" description="Helical" evidence="7">
    <location>
        <begin position="717"/>
        <end position="736"/>
    </location>
</feature>
<dbReference type="GO" id="GO:0005737">
    <property type="term" value="C:cytoplasm"/>
    <property type="evidence" value="ECO:0007669"/>
    <property type="project" value="UniProtKB-ARBA"/>
</dbReference>
<proteinExistence type="inferred from homology"/>
<dbReference type="Pfam" id="PF02990">
    <property type="entry name" value="EMP70"/>
    <property type="match status" value="1"/>
</dbReference>
<evidence type="ECO:0000256" key="3">
    <source>
        <dbReference type="ARBA" id="ARBA00022692"/>
    </source>
</evidence>
<evidence type="ECO:0000256" key="6">
    <source>
        <dbReference type="ARBA" id="ARBA00023136"/>
    </source>
</evidence>
<comment type="subcellular location">
    <subcellularLocation>
        <location evidence="1">Membrane</location>
        <topology evidence="1">Multi-pass membrane protein</topology>
    </subcellularLocation>
</comment>
<dbReference type="GO" id="GO:0072657">
    <property type="term" value="P:protein localization to membrane"/>
    <property type="evidence" value="ECO:0007669"/>
    <property type="project" value="TreeGrafter"/>
</dbReference>
<feature type="transmembrane region" description="Helical" evidence="7">
    <location>
        <begin position="487"/>
        <end position="515"/>
    </location>
</feature>
<evidence type="ECO:0000256" key="1">
    <source>
        <dbReference type="ARBA" id="ARBA00004141"/>
    </source>
</evidence>
<dbReference type="Proteomes" id="UP000198406">
    <property type="component" value="Unassembled WGS sequence"/>
</dbReference>
<dbReference type="FunCoup" id="A0A1Z5JAT2">
    <property type="interactions" value="808"/>
</dbReference>
<keyword evidence="6 7" id="KW-0472">Membrane</keyword>
<name>A0A1Z5JAT2_FISSO</name>
<keyword evidence="10" id="KW-1185">Reference proteome</keyword>
<keyword evidence="5 7" id="KW-1133">Transmembrane helix</keyword>
<evidence type="ECO:0000256" key="5">
    <source>
        <dbReference type="ARBA" id="ARBA00022989"/>
    </source>
</evidence>
<feature type="transmembrane region" description="Helical" evidence="7">
    <location>
        <begin position="648"/>
        <end position="671"/>
    </location>
</feature>
<dbReference type="GO" id="GO:0016020">
    <property type="term" value="C:membrane"/>
    <property type="evidence" value="ECO:0007669"/>
    <property type="project" value="UniProtKB-SubCell"/>
</dbReference>
<feature type="compositionally biased region" description="Acidic residues" evidence="8">
    <location>
        <begin position="331"/>
        <end position="342"/>
    </location>
</feature>
<dbReference type="PANTHER" id="PTHR10766:SF111">
    <property type="entry name" value="TRANSMEMBRANE 9 SUPERFAMILY MEMBER 2"/>
    <property type="match status" value="1"/>
</dbReference>
<comment type="caution">
    <text evidence="9">The sequence shown here is derived from an EMBL/GenBank/DDBJ whole genome shotgun (WGS) entry which is preliminary data.</text>
</comment>
<gene>
    <name evidence="9" type="ORF">FisN_9Hh204</name>
</gene>
<feature type="transmembrane region" description="Helical" evidence="7">
    <location>
        <begin position="422"/>
        <end position="446"/>
    </location>
</feature>
<evidence type="ECO:0000256" key="4">
    <source>
        <dbReference type="ARBA" id="ARBA00022729"/>
    </source>
</evidence>
<feature type="transmembrane region" description="Helical" evidence="7">
    <location>
        <begin position="748"/>
        <end position="776"/>
    </location>
</feature>
<dbReference type="EMBL" id="BDSP01000036">
    <property type="protein sequence ID" value="GAX11113.1"/>
    <property type="molecule type" value="Genomic_DNA"/>
</dbReference>
<evidence type="ECO:0000256" key="7">
    <source>
        <dbReference type="RuleBase" id="RU363079"/>
    </source>
</evidence>
<dbReference type="InParanoid" id="A0A1Z5JAT2"/>
<accession>A0A1Z5JAT2</accession>
<comment type="similarity">
    <text evidence="2 7">Belongs to the nonaspanin (TM9SF) (TC 9.A.2) family.</text>
</comment>
<organism evidence="9 10">
    <name type="scientific">Fistulifera solaris</name>
    <name type="common">Oleaginous diatom</name>
    <dbReference type="NCBI Taxonomy" id="1519565"/>
    <lineage>
        <taxon>Eukaryota</taxon>
        <taxon>Sar</taxon>
        <taxon>Stramenopiles</taxon>
        <taxon>Ochrophyta</taxon>
        <taxon>Bacillariophyta</taxon>
        <taxon>Bacillariophyceae</taxon>
        <taxon>Bacillariophycidae</taxon>
        <taxon>Naviculales</taxon>
        <taxon>Naviculaceae</taxon>
        <taxon>Fistulifera</taxon>
    </lineage>
</organism>
<feature type="transmembrane region" description="Helical" evidence="7">
    <location>
        <begin position="677"/>
        <end position="705"/>
    </location>
</feature>
<dbReference type="AlphaFoldDB" id="A0A1Z5JAT2"/>
<evidence type="ECO:0000256" key="8">
    <source>
        <dbReference type="SAM" id="MobiDB-lite"/>
    </source>
</evidence>
<feature type="region of interest" description="Disordered" evidence="8">
    <location>
        <begin position="313"/>
        <end position="342"/>
    </location>
</feature>
<feature type="transmembrane region" description="Helical" evidence="7">
    <location>
        <begin position="521"/>
        <end position="541"/>
    </location>
</feature>
<reference evidence="9 10" key="1">
    <citation type="journal article" date="2015" name="Plant Cell">
        <title>Oil accumulation by the oleaginous diatom Fistulifera solaris as revealed by the genome and transcriptome.</title>
        <authorList>
            <person name="Tanaka T."/>
            <person name="Maeda Y."/>
            <person name="Veluchamy A."/>
            <person name="Tanaka M."/>
            <person name="Abida H."/>
            <person name="Marechal E."/>
            <person name="Bowler C."/>
            <person name="Muto M."/>
            <person name="Sunaga Y."/>
            <person name="Tanaka M."/>
            <person name="Yoshino T."/>
            <person name="Taniguchi T."/>
            <person name="Fukuda Y."/>
            <person name="Nemoto M."/>
            <person name="Matsumoto M."/>
            <person name="Wong P.S."/>
            <person name="Aburatani S."/>
            <person name="Fujibuchi W."/>
        </authorList>
    </citation>
    <scope>NUCLEOTIDE SEQUENCE [LARGE SCALE GENOMIC DNA]</scope>
    <source>
        <strain evidence="9 10">JPCC DA0580</strain>
    </source>
</reference>
<keyword evidence="3 7" id="KW-0812">Transmembrane</keyword>
<feature type="transmembrane region" description="Helical" evidence="7">
    <location>
        <begin position="562"/>
        <end position="582"/>
    </location>
</feature>
<feature type="transmembrane region" description="Helical" evidence="7">
    <location>
        <begin position="588"/>
        <end position="617"/>
    </location>
</feature>
<dbReference type="PANTHER" id="PTHR10766">
    <property type="entry name" value="TRANSMEMBRANE 9 SUPERFAMILY PROTEIN"/>
    <property type="match status" value="1"/>
</dbReference>